<proteinExistence type="predicted"/>
<feature type="domain" description="Calcineurin-like phosphoesterase" evidence="1">
    <location>
        <begin position="18"/>
        <end position="223"/>
    </location>
</feature>
<evidence type="ECO:0000313" key="3">
    <source>
        <dbReference type="Proteomes" id="UP001369815"/>
    </source>
</evidence>
<keyword evidence="3" id="KW-1185">Reference proteome</keyword>
<dbReference type="Pfam" id="PF00149">
    <property type="entry name" value="Metallophos"/>
    <property type="match status" value="1"/>
</dbReference>
<dbReference type="GO" id="GO:0016787">
    <property type="term" value="F:hydrolase activity"/>
    <property type="evidence" value="ECO:0007669"/>
    <property type="project" value="InterPro"/>
</dbReference>
<dbReference type="PANTHER" id="PTHR37844:SF2">
    <property type="entry name" value="SER_THR PROTEIN PHOSPHATASE SUPERFAMILY (AFU_ORTHOLOGUE AFUA_1G14840)"/>
    <property type="match status" value="1"/>
</dbReference>
<gene>
    <name evidence="2" type="ORF">Daesc_009698</name>
</gene>
<reference evidence="2 3" key="1">
    <citation type="journal article" date="2024" name="Front Chem Biol">
        <title>Unveiling the potential of Daldinia eschscholtzii MFLUCC 19-0629 through bioactivity and bioinformatics studies for enhanced sustainable agriculture production.</title>
        <authorList>
            <person name="Brooks S."/>
            <person name="Weaver J.A."/>
            <person name="Klomchit A."/>
            <person name="Alharthi S.A."/>
            <person name="Onlamun T."/>
            <person name="Nurani R."/>
            <person name="Vong T.K."/>
            <person name="Alberti F."/>
            <person name="Greco C."/>
        </authorList>
    </citation>
    <scope>NUCLEOTIDE SEQUENCE [LARGE SCALE GENOMIC DNA]</scope>
    <source>
        <strain evidence="2">MFLUCC 19-0629</strain>
    </source>
</reference>
<protein>
    <recommendedName>
        <fullName evidence="1">Calcineurin-like phosphoesterase domain-containing protein</fullName>
    </recommendedName>
</protein>
<evidence type="ECO:0000259" key="1">
    <source>
        <dbReference type="Pfam" id="PF00149"/>
    </source>
</evidence>
<accession>A0AAX6MAD7</accession>
<dbReference type="AlphaFoldDB" id="A0AAX6MAD7"/>
<dbReference type="Proteomes" id="UP001369815">
    <property type="component" value="Unassembled WGS sequence"/>
</dbReference>
<dbReference type="PANTHER" id="PTHR37844">
    <property type="entry name" value="SER/THR PROTEIN PHOSPHATASE SUPERFAMILY (AFU_ORTHOLOGUE AFUA_1G14840)"/>
    <property type="match status" value="1"/>
</dbReference>
<comment type="caution">
    <text evidence="2">The sequence shown here is derived from an EMBL/GenBank/DDBJ whole genome shotgun (WGS) entry which is preliminary data.</text>
</comment>
<dbReference type="Gene3D" id="3.60.21.10">
    <property type="match status" value="1"/>
</dbReference>
<dbReference type="SUPFAM" id="SSF56300">
    <property type="entry name" value="Metallo-dependent phosphatases"/>
    <property type="match status" value="1"/>
</dbReference>
<dbReference type="InterPro" id="IPR004843">
    <property type="entry name" value="Calcineurin-like_PHP"/>
</dbReference>
<name>A0AAX6MAD7_9PEZI</name>
<dbReference type="EMBL" id="JBANMG010000009">
    <property type="protein sequence ID" value="KAK6949615.1"/>
    <property type="molecule type" value="Genomic_DNA"/>
</dbReference>
<sequence length="258" mass="30451">MHKAYDTYDDFEIPPRSPHLALLGDIGCVKKDEEKYIAFLRRQLANFRVVFLVLGNHEPYYSTWEHSKQIMFRFEKQIRQERETNTEIGEFVFLDKRRYDFDDNGTTLSILGCTLCSKVPLESIDDVSYSLNDFYHIENWTVEQHNAEHERDLEWLNSQVEELEDSGRNVIIFTHHSPTRDERSVEAQHRQSKRISGFCTNLSDQKCWRSSDVVLWAFGHTHYNCSYEDEETNKRIYTNQKGYLGGSEGFDVNRVISL</sequence>
<dbReference type="InterPro" id="IPR029052">
    <property type="entry name" value="Metallo-depent_PP-like"/>
</dbReference>
<organism evidence="2 3">
    <name type="scientific">Daldinia eschscholtzii</name>
    <dbReference type="NCBI Taxonomy" id="292717"/>
    <lineage>
        <taxon>Eukaryota</taxon>
        <taxon>Fungi</taxon>
        <taxon>Dikarya</taxon>
        <taxon>Ascomycota</taxon>
        <taxon>Pezizomycotina</taxon>
        <taxon>Sordariomycetes</taxon>
        <taxon>Xylariomycetidae</taxon>
        <taxon>Xylariales</taxon>
        <taxon>Hypoxylaceae</taxon>
        <taxon>Daldinia</taxon>
    </lineage>
</organism>
<evidence type="ECO:0000313" key="2">
    <source>
        <dbReference type="EMBL" id="KAK6949615.1"/>
    </source>
</evidence>